<comment type="caution">
    <text evidence="1">The sequence shown here is derived from an EMBL/GenBank/DDBJ whole genome shotgun (WGS) entry which is preliminary data.</text>
</comment>
<dbReference type="GO" id="GO:0003677">
    <property type="term" value="F:DNA binding"/>
    <property type="evidence" value="ECO:0007669"/>
    <property type="project" value="InterPro"/>
</dbReference>
<accession>A0A7G7IRA4</accession>
<organism evidence="1 2">
    <name type="scientific">Enterococcus hirae</name>
    <dbReference type="NCBI Taxonomy" id="1354"/>
    <lineage>
        <taxon>Bacteria</taxon>
        <taxon>Bacillati</taxon>
        <taxon>Bacillota</taxon>
        <taxon>Bacilli</taxon>
        <taxon>Lactobacillales</taxon>
        <taxon>Enterococcaceae</taxon>
        <taxon>Enterococcus</taxon>
    </lineage>
</organism>
<dbReference type="EMBL" id="CABEEP010000001">
    <property type="protein sequence ID" value="VTQ65755.1"/>
    <property type="molecule type" value="Genomic_DNA"/>
</dbReference>
<dbReference type="InterPro" id="IPR001387">
    <property type="entry name" value="Cro/C1-type_HTH"/>
</dbReference>
<proteinExistence type="predicted"/>
<dbReference type="Gene3D" id="1.10.260.40">
    <property type="entry name" value="lambda repressor-like DNA-binding domains"/>
    <property type="match status" value="1"/>
</dbReference>
<name>A0A7G7IRA4_ENTHR</name>
<sequence>MYQVNLELIKERRKTKGYSLKKMSDLMGFNDKAKYYRRETGEYNFKPEELPYLAKLLDIPLAKIFTHKVSKIETFDKERRNTK</sequence>
<dbReference type="AlphaFoldDB" id="A0A7G7IRA4"/>
<dbReference type="InterPro" id="IPR010982">
    <property type="entry name" value="Lambda_DNA-bd_dom_sf"/>
</dbReference>
<dbReference type="Proteomes" id="UP000352698">
    <property type="component" value="Unassembled WGS sequence"/>
</dbReference>
<dbReference type="CDD" id="cd00093">
    <property type="entry name" value="HTH_XRE"/>
    <property type="match status" value="1"/>
</dbReference>
<dbReference type="SUPFAM" id="SSF47413">
    <property type="entry name" value="lambda repressor-like DNA-binding domains"/>
    <property type="match status" value="1"/>
</dbReference>
<dbReference type="SMART" id="SM00530">
    <property type="entry name" value="HTH_XRE"/>
    <property type="match status" value="1"/>
</dbReference>
<protein>
    <submittedName>
        <fullName evidence="1">Lj965 prophage Cro-repressor</fullName>
    </submittedName>
</protein>
<dbReference type="PROSITE" id="PS50943">
    <property type="entry name" value="HTH_CROC1"/>
    <property type="match status" value="1"/>
</dbReference>
<evidence type="ECO:0000313" key="1">
    <source>
        <dbReference type="EMBL" id="VTQ65755.1"/>
    </source>
</evidence>
<dbReference type="Pfam" id="PF01381">
    <property type="entry name" value="HTH_3"/>
    <property type="match status" value="1"/>
</dbReference>
<evidence type="ECO:0000313" key="2">
    <source>
        <dbReference type="Proteomes" id="UP000352698"/>
    </source>
</evidence>
<dbReference type="RefSeq" id="WP_010737837.1">
    <property type="nucleotide sequence ID" value="NZ_CABEEP010000001.1"/>
</dbReference>
<reference evidence="1 2" key="1">
    <citation type="submission" date="2019-05" db="EMBL/GenBank/DDBJ databases">
        <authorList>
            <consortium name="Pathogen Informatics"/>
        </authorList>
    </citation>
    <scope>NUCLEOTIDE SEQUENCE [LARGE SCALE GENOMIC DNA]</scope>
    <source>
        <strain evidence="1 2">NCTC12204</strain>
    </source>
</reference>
<gene>
    <name evidence="1" type="ORF">NCTC12204_01782</name>
</gene>